<keyword evidence="2" id="KW-0812">Transmembrane</keyword>
<organism evidence="3">
    <name type="scientific">Timema poppense</name>
    <name type="common">Walking stick</name>
    <dbReference type="NCBI Taxonomy" id="170557"/>
    <lineage>
        <taxon>Eukaryota</taxon>
        <taxon>Metazoa</taxon>
        <taxon>Ecdysozoa</taxon>
        <taxon>Arthropoda</taxon>
        <taxon>Hexapoda</taxon>
        <taxon>Insecta</taxon>
        <taxon>Pterygota</taxon>
        <taxon>Neoptera</taxon>
        <taxon>Polyneoptera</taxon>
        <taxon>Phasmatodea</taxon>
        <taxon>Timematodea</taxon>
        <taxon>Timematoidea</taxon>
        <taxon>Timematidae</taxon>
        <taxon>Timema</taxon>
    </lineage>
</organism>
<proteinExistence type="predicted"/>
<dbReference type="EMBL" id="OD001067">
    <property type="protein sequence ID" value="CAD7400484.1"/>
    <property type="molecule type" value="Genomic_DNA"/>
</dbReference>
<name>A0A7R9GWT3_TIMPO</name>
<gene>
    <name evidence="3" type="ORF">TPSB3V08_LOCUS2628</name>
</gene>
<dbReference type="AlphaFoldDB" id="A0A7R9GWT3"/>
<evidence type="ECO:0000313" key="3">
    <source>
        <dbReference type="EMBL" id="CAD7400484.1"/>
    </source>
</evidence>
<evidence type="ECO:0000256" key="1">
    <source>
        <dbReference type="SAM" id="MobiDB-lite"/>
    </source>
</evidence>
<feature type="region of interest" description="Disordered" evidence="1">
    <location>
        <begin position="154"/>
        <end position="173"/>
    </location>
</feature>
<accession>A0A7R9GWT3</accession>
<sequence>MTIHSLILKYWFSMYKQFRKLLRVHWCFSILVLFASNIVPSDCNMLGSKIQIQPKHHSNDIYSNKNEYSHNSNESHPIKVQPVLLDDAIRPDRQPISSSRSNSMSSAAQLNKLPQMPLADSPLHGKTPFLDTKILSSAAVSCLDCILVNEKKTDTHHSSKTLQSKSEHEDEDTFLSDDDNVRLESIKRQILSKLGLISKPNISSTIPREVVLQTLDRANVIKGSVEIGERQHDIIYQSPPEEFLSPEVELDDFYGQTSEIITFAEPEMQTLSAVDCKLKWGKWGSNPHGVGRVNESGDLLEPLTLIVSAMVQPAVWFGAALPNLASTVDPSFEMLLPNSCLVVRLTRKRRSQGIWTKVGWGVIVQYKALYCYTGSDSYSDENTRTGSESSTKKRRGVERIKDATKKLGDSTNETASGQNKITVTFPIRACEQTMFKSRGDFLTPHYKKNLPTATRPIRQMKFSQDKPHFLSHRENYSGPHLSSVITDKNNKKRPTPATGQREPEPLYHTPIKLPMDLEDLIKYCEEEGSKTSTASLFLQSRDLNNKIQDLTLMNPTRQKVNSFSPFSDGYPLYSGGSGRELKITPHRIEEN</sequence>
<feature type="region of interest" description="Disordered" evidence="1">
    <location>
        <begin position="472"/>
        <end position="508"/>
    </location>
</feature>
<evidence type="ECO:0000256" key="2">
    <source>
        <dbReference type="SAM" id="Phobius"/>
    </source>
</evidence>
<feature type="region of interest" description="Disordered" evidence="1">
    <location>
        <begin position="377"/>
        <end position="396"/>
    </location>
</feature>
<keyword evidence="2" id="KW-1133">Transmembrane helix</keyword>
<feature type="transmembrane region" description="Helical" evidence="2">
    <location>
        <begin position="21"/>
        <end position="39"/>
    </location>
</feature>
<keyword evidence="2" id="KW-0472">Membrane</keyword>
<protein>
    <submittedName>
        <fullName evidence="3">Uncharacterized protein</fullName>
    </submittedName>
</protein>
<dbReference type="Gene3D" id="2.60.120.970">
    <property type="match status" value="1"/>
</dbReference>
<reference evidence="3" key="1">
    <citation type="submission" date="2020-11" db="EMBL/GenBank/DDBJ databases">
        <authorList>
            <person name="Tran Van P."/>
        </authorList>
    </citation>
    <scope>NUCLEOTIDE SEQUENCE</scope>
</reference>